<evidence type="ECO:0000256" key="1">
    <source>
        <dbReference type="SAM" id="MobiDB-lite"/>
    </source>
</evidence>
<keyword evidence="3" id="KW-1185">Reference proteome</keyword>
<sequence>MVGLACCRPQHGESRATKLLIEGSSSLPPHNLFRGIHLRYVHAEFTKRVPGGRKDVKQDNRCDRNRAQHGERVKLLLVFGAQSDVLDDADGRGTLCIIAAILTPLGEGLRSLIRDRAKHANHGTSRSRDPVEVQHFRSVSR</sequence>
<gene>
    <name evidence="2" type="ORF">SAMN04487926_10669</name>
</gene>
<feature type="compositionally biased region" description="Basic and acidic residues" evidence="1">
    <location>
        <begin position="126"/>
        <end position="135"/>
    </location>
</feature>
<dbReference type="AlphaFoldDB" id="A0A7Z7FI98"/>
<dbReference type="EMBL" id="FNDI01000006">
    <property type="protein sequence ID" value="SDH61489.1"/>
    <property type="molecule type" value="Genomic_DNA"/>
</dbReference>
<reference evidence="2" key="1">
    <citation type="submission" date="2016-10" db="EMBL/GenBank/DDBJ databases">
        <authorList>
            <person name="Varghese N."/>
            <person name="Submissions S."/>
        </authorList>
    </citation>
    <scope>NUCLEOTIDE SEQUENCE [LARGE SCALE GENOMIC DNA]</scope>
    <source>
        <strain evidence="2">YR281</strain>
    </source>
</reference>
<accession>A0A7Z7FI98</accession>
<evidence type="ECO:0000313" key="2">
    <source>
        <dbReference type="EMBL" id="SDH61489.1"/>
    </source>
</evidence>
<proteinExistence type="predicted"/>
<feature type="region of interest" description="Disordered" evidence="1">
    <location>
        <begin position="119"/>
        <end position="141"/>
    </location>
</feature>
<name>A0A7Z7FI98_9BURK</name>
<comment type="caution">
    <text evidence="2">The sequence shown here is derived from an EMBL/GenBank/DDBJ whole genome shotgun (WGS) entry which is preliminary data.</text>
</comment>
<evidence type="ECO:0000313" key="3">
    <source>
        <dbReference type="Proteomes" id="UP000198900"/>
    </source>
</evidence>
<dbReference type="Proteomes" id="UP000198900">
    <property type="component" value="Unassembled WGS sequence"/>
</dbReference>
<organism evidence="2 3">
    <name type="scientific">Paraburkholderia steynii</name>
    <dbReference type="NCBI Taxonomy" id="1245441"/>
    <lineage>
        <taxon>Bacteria</taxon>
        <taxon>Pseudomonadati</taxon>
        <taxon>Pseudomonadota</taxon>
        <taxon>Betaproteobacteria</taxon>
        <taxon>Burkholderiales</taxon>
        <taxon>Burkholderiaceae</taxon>
        <taxon>Paraburkholderia</taxon>
    </lineage>
</organism>
<protein>
    <submittedName>
        <fullName evidence="2">Uncharacterized protein</fullName>
    </submittedName>
</protein>